<accession>A0AC35FK28</accession>
<reference evidence="2" key="1">
    <citation type="submission" date="2022-11" db="UniProtKB">
        <authorList>
            <consortium name="WormBaseParasite"/>
        </authorList>
    </citation>
    <scope>IDENTIFICATION</scope>
</reference>
<name>A0AC35FK28_9BILA</name>
<protein>
    <submittedName>
        <fullName evidence="2">Uncharacterized protein</fullName>
    </submittedName>
</protein>
<dbReference type="Proteomes" id="UP000887580">
    <property type="component" value="Unplaced"/>
</dbReference>
<proteinExistence type="predicted"/>
<dbReference type="WBParaSite" id="PS1159_v2.g17742.t1">
    <property type="protein sequence ID" value="PS1159_v2.g17742.t1"/>
    <property type="gene ID" value="PS1159_v2.g17742"/>
</dbReference>
<sequence>MNKNLIWRIILAIIFISCLFSSTTLVLSQQIENDETDNTESESLGKPCSQSFHCWRTEPVSENGMPLSLTNRISKRIDLAGIARSKGARCRCRESVCQYFVSTQQRFLPCEEF</sequence>
<organism evidence="1 2">
    <name type="scientific">Panagrolaimus sp. PS1159</name>
    <dbReference type="NCBI Taxonomy" id="55785"/>
    <lineage>
        <taxon>Eukaryota</taxon>
        <taxon>Metazoa</taxon>
        <taxon>Ecdysozoa</taxon>
        <taxon>Nematoda</taxon>
        <taxon>Chromadorea</taxon>
        <taxon>Rhabditida</taxon>
        <taxon>Tylenchina</taxon>
        <taxon>Panagrolaimomorpha</taxon>
        <taxon>Panagrolaimoidea</taxon>
        <taxon>Panagrolaimidae</taxon>
        <taxon>Panagrolaimus</taxon>
    </lineage>
</organism>
<evidence type="ECO:0000313" key="1">
    <source>
        <dbReference type="Proteomes" id="UP000887580"/>
    </source>
</evidence>
<evidence type="ECO:0000313" key="2">
    <source>
        <dbReference type="WBParaSite" id="PS1159_v2.g17742.t1"/>
    </source>
</evidence>